<dbReference type="PROSITE" id="PS50850">
    <property type="entry name" value="MFS"/>
    <property type="match status" value="1"/>
</dbReference>
<feature type="transmembrane region" description="Helical" evidence="4">
    <location>
        <begin position="21"/>
        <end position="42"/>
    </location>
</feature>
<dbReference type="PANTHER" id="PTHR23521">
    <property type="entry name" value="TRANSPORTER MFS SUPERFAMILY"/>
    <property type="match status" value="1"/>
</dbReference>
<feature type="transmembrane region" description="Helical" evidence="4">
    <location>
        <begin position="54"/>
        <end position="74"/>
    </location>
</feature>
<organism evidence="6 7">
    <name type="scientific">Pacificispira spongiicola</name>
    <dbReference type="NCBI Taxonomy" id="2729598"/>
    <lineage>
        <taxon>Bacteria</taxon>
        <taxon>Pseudomonadati</taxon>
        <taxon>Pseudomonadota</taxon>
        <taxon>Alphaproteobacteria</taxon>
        <taxon>Rhodospirillales</taxon>
        <taxon>Rhodospirillaceae</taxon>
        <taxon>Pacificispira</taxon>
    </lineage>
</organism>
<dbReference type="InterPro" id="IPR020846">
    <property type="entry name" value="MFS_dom"/>
</dbReference>
<feature type="transmembrane region" description="Helical" evidence="4">
    <location>
        <begin position="171"/>
        <end position="189"/>
    </location>
</feature>
<dbReference type="InterPro" id="IPR036259">
    <property type="entry name" value="MFS_trans_sf"/>
</dbReference>
<protein>
    <submittedName>
        <fullName evidence="6">MFS transporter</fullName>
    </submittedName>
</protein>
<feature type="transmembrane region" description="Helical" evidence="4">
    <location>
        <begin position="144"/>
        <end position="165"/>
    </location>
</feature>
<proteinExistence type="predicted"/>
<evidence type="ECO:0000256" key="3">
    <source>
        <dbReference type="ARBA" id="ARBA00023136"/>
    </source>
</evidence>
<evidence type="ECO:0000313" key="6">
    <source>
        <dbReference type="EMBL" id="NMM45944.1"/>
    </source>
</evidence>
<feature type="transmembrane region" description="Helical" evidence="4">
    <location>
        <begin position="305"/>
        <end position="326"/>
    </location>
</feature>
<evidence type="ECO:0000256" key="2">
    <source>
        <dbReference type="ARBA" id="ARBA00022989"/>
    </source>
</evidence>
<dbReference type="Gene3D" id="1.20.1250.20">
    <property type="entry name" value="MFS general substrate transporter like domains"/>
    <property type="match status" value="2"/>
</dbReference>
<feature type="transmembrane region" description="Helical" evidence="4">
    <location>
        <begin position="282"/>
        <end position="299"/>
    </location>
</feature>
<dbReference type="Pfam" id="PF07690">
    <property type="entry name" value="MFS_1"/>
    <property type="match status" value="1"/>
</dbReference>
<reference evidence="6 7" key="1">
    <citation type="submission" date="2020-04" db="EMBL/GenBank/DDBJ databases">
        <title>Rhodospirillaceae bacterium KN72 isolated from deep sea.</title>
        <authorList>
            <person name="Zhang D.-C."/>
        </authorList>
    </citation>
    <scope>NUCLEOTIDE SEQUENCE [LARGE SCALE GENOMIC DNA]</scope>
    <source>
        <strain evidence="6 7">KN72</strain>
    </source>
</reference>
<name>A0A7Y0E2C9_9PROT</name>
<evidence type="ECO:0000313" key="7">
    <source>
        <dbReference type="Proteomes" id="UP000539372"/>
    </source>
</evidence>
<comment type="caution">
    <text evidence="6">The sequence shown here is derived from an EMBL/GenBank/DDBJ whole genome shotgun (WGS) entry which is preliminary data.</text>
</comment>
<dbReference type="EMBL" id="JABBNT010000004">
    <property type="protein sequence ID" value="NMM45944.1"/>
    <property type="molecule type" value="Genomic_DNA"/>
</dbReference>
<dbReference type="RefSeq" id="WP_169626315.1">
    <property type="nucleotide sequence ID" value="NZ_JABBNT010000004.1"/>
</dbReference>
<dbReference type="InterPro" id="IPR011701">
    <property type="entry name" value="MFS"/>
</dbReference>
<gene>
    <name evidence="6" type="ORF">HH303_15710</name>
</gene>
<accession>A0A7Y0E2C9</accession>
<feature type="domain" description="Major facilitator superfamily (MFS) profile" evidence="5">
    <location>
        <begin position="1"/>
        <end position="394"/>
    </location>
</feature>
<dbReference type="PANTHER" id="PTHR23521:SF3">
    <property type="entry name" value="MFS TRANSPORTER"/>
    <property type="match status" value="1"/>
</dbReference>
<keyword evidence="1 4" id="KW-0812">Transmembrane</keyword>
<keyword evidence="3 4" id="KW-0472">Membrane</keyword>
<feature type="transmembrane region" description="Helical" evidence="4">
    <location>
        <begin position="81"/>
        <end position="101"/>
    </location>
</feature>
<sequence length="394" mass="41708">MNSDRVGVAPSAIPPRQYAELAAVIGTICAFSFCIGFVFPVIALALEARGFDEAAIGLNASAGGAGVFCGGLMMPRLVHRFGTFTMLAVGVITAVVILMLFPLIDHYWGWVLLRFLLGAAITALFSLGEAWINAIAGETHRGRTMAVYTAAMAGSFAVGSFVVSLVGYEGMAPFILAAAIILVFFAPVLRFRHRDPLEDADSLEGHGDVLLIVLKQAAILMIVVALFGILDGVALGLLPSYSLAVGVPEALGSVPLGAMALGVLLFQLPLGYLSDRMRRETLLSLVMFAVVGLAVLMPHVDLNHWTGLVFMALFGGLSFSPYTLALTMLGDRFKGRKLAAGSALFAVMWGTGATLGPFAFGFAMEEWGIRSLPYGLALLFLLSGAVSLRDRTGR</sequence>
<dbReference type="InterPro" id="IPR047200">
    <property type="entry name" value="MFS_YcaD-like"/>
</dbReference>
<feature type="transmembrane region" description="Helical" evidence="4">
    <location>
        <begin position="209"/>
        <end position="230"/>
    </location>
</feature>
<keyword evidence="2 4" id="KW-1133">Transmembrane helix</keyword>
<feature type="transmembrane region" description="Helical" evidence="4">
    <location>
        <begin position="338"/>
        <end position="360"/>
    </location>
</feature>
<dbReference type="AlphaFoldDB" id="A0A7Y0E2C9"/>
<dbReference type="GO" id="GO:0022857">
    <property type="term" value="F:transmembrane transporter activity"/>
    <property type="evidence" value="ECO:0007669"/>
    <property type="project" value="InterPro"/>
</dbReference>
<evidence type="ECO:0000256" key="4">
    <source>
        <dbReference type="SAM" id="Phobius"/>
    </source>
</evidence>
<keyword evidence="7" id="KW-1185">Reference proteome</keyword>
<feature type="transmembrane region" description="Helical" evidence="4">
    <location>
        <begin position="107"/>
        <end position="132"/>
    </location>
</feature>
<dbReference type="CDD" id="cd17477">
    <property type="entry name" value="MFS_YcaD_like"/>
    <property type="match status" value="1"/>
</dbReference>
<evidence type="ECO:0000256" key="1">
    <source>
        <dbReference type="ARBA" id="ARBA00022692"/>
    </source>
</evidence>
<feature type="transmembrane region" description="Helical" evidence="4">
    <location>
        <begin position="250"/>
        <end position="270"/>
    </location>
</feature>
<evidence type="ECO:0000259" key="5">
    <source>
        <dbReference type="PROSITE" id="PS50850"/>
    </source>
</evidence>
<feature type="transmembrane region" description="Helical" evidence="4">
    <location>
        <begin position="372"/>
        <end position="388"/>
    </location>
</feature>
<dbReference type="Proteomes" id="UP000539372">
    <property type="component" value="Unassembled WGS sequence"/>
</dbReference>
<dbReference type="SUPFAM" id="SSF103473">
    <property type="entry name" value="MFS general substrate transporter"/>
    <property type="match status" value="1"/>
</dbReference>
<dbReference type="GO" id="GO:0005886">
    <property type="term" value="C:plasma membrane"/>
    <property type="evidence" value="ECO:0007669"/>
    <property type="project" value="TreeGrafter"/>
</dbReference>